<feature type="compositionally biased region" description="Polar residues" evidence="3">
    <location>
        <begin position="164"/>
        <end position="174"/>
    </location>
</feature>
<protein>
    <submittedName>
        <fullName evidence="5">Uncharacterized protein</fullName>
    </submittedName>
</protein>
<organism evidence="5 6">
    <name type="scientific">Chironomus riparius</name>
    <dbReference type="NCBI Taxonomy" id="315576"/>
    <lineage>
        <taxon>Eukaryota</taxon>
        <taxon>Metazoa</taxon>
        <taxon>Ecdysozoa</taxon>
        <taxon>Arthropoda</taxon>
        <taxon>Hexapoda</taxon>
        <taxon>Insecta</taxon>
        <taxon>Pterygota</taxon>
        <taxon>Neoptera</taxon>
        <taxon>Endopterygota</taxon>
        <taxon>Diptera</taxon>
        <taxon>Nematocera</taxon>
        <taxon>Chironomoidea</taxon>
        <taxon>Chironomidae</taxon>
        <taxon>Chironominae</taxon>
        <taxon>Chironomus</taxon>
    </lineage>
</organism>
<evidence type="ECO:0000256" key="3">
    <source>
        <dbReference type="SAM" id="MobiDB-lite"/>
    </source>
</evidence>
<reference evidence="5" key="2">
    <citation type="submission" date="2022-10" db="EMBL/GenBank/DDBJ databases">
        <authorList>
            <consortium name="ENA_rothamsted_submissions"/>
            <consortium name="culmorum"/>
            <person name="King R."/>
        </authorList>
    </citation>
    <scope>NUCLEOTIDE SEQUENCE</scope>
</reference>
<dbReference type="GO" id="GO:0030297">
    <property type="term" value="F:transmembrane receptor protein tyrosine kinase activator activity"/>
    <property type="evidence" value="ECO:0007669"/>
    <property type="project" value="TreeGrafter"/>
</dbReference>
<dbReference type="OrthoDB" id="6417936at2759"/>
<name>A0A9N9S2K8_9DIPT</name>
<evidence type="ECO:0000256" key="1">
    <source>
        <dbReference type="ARBA" id="ARBA00023157"/>
    </source>
</evidence>
<dbReference type="CDD" id="cd00112">
    <property type="entry name" value="LDLa"/>
    <property type="match status" value="1"/>
</dbReference>
<dbReference type="FunFam" id="4.10.400.10:FF:000175">
    <property type="entry name" value="GM20388"/>
    <property type="match status" value="1"/>
</dbReference>
<keyword evidence="1" id="KW-1015">Disulfide bond</keyword>
<evidence type="ECO:0000256" key="2">
    <source>
        <dbReference type="PROSITE-ProRule" id="PRU00124"/>
    </source>
</evidence>
<proteinExistence type="predicted"/>
<keyword evidence="6" id="KW-1185">Reference proteome</keyword>
<keyword evidence="4" id="KW-0732">Signal</keyword>
<gene>
    <name evidence="5" type="ORF">CHIRRI_LOCUS12951</name>
</gene>
<dbReference type="Gene3D" id="2.40.128.620">
    <property type="match status" value="1"/>
</dbReference>
<dbReference type="PANTHER" id="PTHR21105">
    <property type="entry name" value="GH16255P"/>
    <property type="match status" value="1"/>
</dbReference>
<evidence type="ECO:0000313" key="6">
    <source>
        <dbReference type="Proteomes" id="UP001153620"/>
    </source>
</evidence>
<feature type="signal peptide" evidence="4">
    <location>
        <begin position="1"/>
        <end position="20"/>
    </location>
</feature>
<sequence>MLRAVLKILAYLSILTSTRTSSSYLEPQSLVSYRRANADAVATGGAIAPSSIDVDIGIPANVQQFSDLSPDTIDGADVYDVQWRASNSPYFMPRLVNANSMLYTQLSSNNNKNINNNNNNNFNNNLNNNNNNNLNSNSNNNNNNNRRGSKKSRKSKKQQQESRINSSSSKQFYETHSKRRNSFSSTSDIDDTNDQSSSVPSSSLIDIQNHSNNNNLTSATTAKINNFTSNEYPSAQVDGKLERELQELFGIEGARKYQEYQLQQQIMSEQFGKIPEKNDNLKETQRKRDGGLGAAEEMQDVSGAMINQMMSRTTRRQREYDVPLIQCPPATDGMERFACPTPDRQGRYRCIDDHVLCDGFIDCPEGADEDRQACMFYKTTKAHLDVLADALLRWARGR</sequence>
<dbReference type="SUPFAM" id="SSF57424">
    <property type="entry name" value="LDL receptor-like module"/>
    <property type="match status" value="1"/>
</dbReference>
<dbReference type="InterPro" id="IPR036055">
    <property type="entry name" value="LDL_receptor-like_sf"/>
</dbReference>
<dbReference type="GO" id="GO:0043195">
    <property type="term" value="C:terminal bouton"/>
    <property type="evidence" value="ECO:0007669"/>
    <property type="project" value="TreeGrafter"/>
</dbReference>
<reference evidence="5" key="1">
    <citation type="submission" date="2022-01" db="EMBL/GenBank/DDBJ databases">
        <authorList>
            <person name="King R."/>
        </authorList>
    </citation>
    <scope>NUCLEOTIDE SEQUENCE</scope>
</reference>
<feature type="compositionally biased region" description="Basic residues" evidence="3">
    <location>
        <begin position="147"/>
        <end position="157"/>
    </location>
</feature>
<comment type="caution">
    <text evidence="2">Lacks conserved residue(s) required for the propagation of feature annotation.</text>
</comment>
<dbReference type="InterPro" id="IPR002172">
    <property type="entry name" value="LDrepeatLR_classA_rpt"/>
</dbReference>
<accession>A0A9N9S2K8</accession>
<feature type="compositionally biased region" description="Low complexity" evidence="3">
    <location>
        <begin position="196"/>
        <end position="215"/>
    </location>
</feature>
<dbReference type="Proteomes" id="UP001153620">
    <property type="component" value="Chromosome 4"/>
</dbReference>
<dbReference type="PROSITE" id="PS01209">
    <property type="entry name" value="LDLRA_1"/>
    <property type="match status" value="1"/>
</dbReference>
<dbReference type="GO" id="GO:0043410">
    <property type="term" value="P:positive regulation of MAPK cascade"/>
    <property type="evidence" value="ECO:0007669"/>
    <property type="project" value="TreeGrafter"/>
</dbReference>
<dbReference type="EMBL" id="OU895880">
    <property type="protein sequence ID" value="CAG9810134.1"/>
    <property type="molecule type" value="Genomic_DNA"/>
</dbReference>
<feature type="region of interest" description="Disordered" evidence="3">
    <location>
        <begin position="109"/>
        <end position="217"/>
    </location>
</feature>
<dbReference type="AlphaFoldDB" id="A0A9N9S2K8"/>
<evidence type="ECO:0000256" key="4">
    <source>
        <dbReference type="SAM" id="SignalP"/>
    </source>
</evidence>
<evidence type="ECO:0000313" key="5">
    <source>
        <dbReference type="EMBL" id="CAG9810134.1"/>
    </source>
</evidence>
<dbReference type="InterPro" id="IPR023415">
    <property type="entry name" value="LDLR_class-A_CS"/>
</dbReference>
<feature type="chain" id="PRO_5040459368" evidence="4">
    <location>
        <begin position="21"/>
        <end position="398"/>
    </location>
</feature>
<dbReference type="PROSITE" id="PS50068">
    <property type="entry name" value="LDLRA_2"/>
    <property type="match status" value="1"/>
</dbReference>
<dbReference type="PANTHER" id="PTHR21105:SF0">
    <property type="entry name" value="GH16255P"/>
    <property type="match status" value="1"/>
</dbReference>
<feature type="compositionally biased region" description="Low complexity" evidence="3">
    <location>
        <begin position="109"/>
        <end position="146"/>
    </location>
</feature>